<evidence type="ECO:0000256" key="2">
    <source>
        <dbReference type="ARBA" id="ARBA00022475"/>
    </source>
</evidence>
<evidence type="ECO:0000256" key="6">
    <source>
        <dbReference type="SAM" id="MobiDB-lite"/>
    </source>
</evidence>
<feature type="transmembrane region" description="Helical" evidence="7">
    <location>
        <begin position="88"/>
        <end position="107"/>
    </location>
</feature>
<feature type="transmembrane region" description="Helical" evidence="7">
    <location>
        <begin position="232"/>
        <end position="252"/>
    </location>
</feature>
<feature type="transmembrane region" description="Helical" evidence="7">
    <location>
        <begin position="264"/>
        <end position="280"/>
    </location>
</feature>
<evidence type="ECO:0000256" key="4">
    <source>
        <dbReference type="ARBA" id="ARBA00022989"/>
    </source>
</evidence>
<sequence>MTATSKTATPETGFTQTGDTRGSARLTRETVSTVSVAILCVLLLLSARLINPALGSWSQVETVLVLGFFLVVLSFGQGVVILTGGLDLSLPATITMGGILATSWVGAGNPGEWYLLPGVLAACGLVGLATGAGVLWLRVPPFIMSMAMSIIVASGLLGYTRGTPRGAAPDAAVALMKSQVLGLPTPVVALVIFAIAGWLFQSRTVYGRYLYAVGTNVDAARNAGVPVALVRILPYVISAVCAGFVGIALVGYSNGATLRMGDDYLLPSIAAVVIGGSSILGGRGTFLGTVGGALLLTILGTIISALGLEFGLRTIIEGSIILAALLLLREELFQKLRGLGR</sequence>
<feature type="transmembrane region" description="Helical" evidence="7">
    <location>
        <begin position="142"/>
        <end position="159"/>
    </location>
</feature>
<dbReference type="GO" id="GO:0005886">
    <property type="term" value="C:plasma membrane"/>
    <property type="evidence" value="ECO:0007669"/>
    <property type="project" value="UniProtKB-SubCell"/>
</dbReference>
<keyword evidence="5 7" id="KW-0472">Membrane</keyword>
<dbReference type="AlphaFoldDB" id="A0A1U7D8U6"/>
<dbReference type="CDD" id="cd06579">
    <property type="entry name" value="TM_PBP1_transp_AraH_like"/>
    <property type="match status" value="1"/>
</dbReference>
<dbReference type="RefSeq" id="WP_020480189.1">
    <property type="nucleotide sequence ID" value="NZ_BMEW01000008.1"/>
</dbReference>
<reference evidence="8 9" key="1">
    <citation type="submission" date="2016-03" db="EMBL/GenBank/DDBJ databases">
        <title>Deep-sea bacteria in the southern Pacific.</title>
        <authorList>
            <person name="Tang K."/>
        </authorList>
    </citation>
    <scope>NUCLEOTIDE SEQUENCE [LARGE SCALE GENOMIC DNA]</scope>
    <source>
        <strain evidence="8 9">JLT2016</strain>
    </source>
</reference>
<feature type="region of interest" description="Disordered" evidence="6">
    <location>
        <begin position="1"/>
        <end position="22"/>
    </location>
</feature>
<evidence type="ECO:0000256" key="5">
    <source>
        <dbReference type="ARBA" id="ARBA00023136"/>
    </source>
</evidence>
<evidence type="ECO:0000313" key="8">
    <source>
        <dbReference type="EMBL" id="APX24538.1"/>
    </source>
</evidence>
<evidence type="ECO:0000256" key="7">
    <source>
        <dbReference type="SAM" id="Phobius"/>
    </source>
</evidence>
<name>A0A1U7D8U6_9RHOB</name>
<dbReference type="GO" id="GO:0022857">
    <property type="term" value="F:transmembrane transporter activity"/>
    <property type="evidence" value="ECO:0007669"/>
    <property type="project" value="InterPro"/>
</dbReference>
<feature type="transmembrane region" description="Helical" evidence="7">
    <location>
        <begin position="31"/>
        <end position="50"/>
    </location>
</feature>
<organism evidence="8 9">
    <name type="scientific">Salipiger profundus</name>
    <dbReference type="NCBI Taxonomy" id="1229727"/>
    <lineage>
        <taxon>Bacteria</taxon>
        <taxon>Pseudomonadati</taxon>
        <taxon>Pseudomonadota</taxon>
        <taxon>Alphaproteobacteria</taxon>
        <taxon>Rhodobacterales</taxon>
        <taxon>Roseobacteraceae</taxon>
        <taxon>Salipiger</taxon>
    </lineage>
</organism>
<feature type="compositionally biased region" description="Polar residues" evidence="6">
    <location>
        <begin position="1"/>
        <end position="20"/>
    </location>
</feature>
<keyword evidence="9" id="KW-1185">Reference proteome</keyword>
<dbReference type="Pfam" id="PF02653">
    <property type="entry name" value="BPD_transp_2"/>
    <property type="match status" value="1"/>
</dbReference>
<keyword evidence="2" id="KW-1003">Cell membrane</keyword>
<gene>
    <name evidence="8" type="ORF">Ga0080559_TMP3742</name>
</gene>
<dbReference type="KEGG" id="tpro:Ga0080559_TMP3742"/>
<feature type="transmembrane region" description="Helical" evidence="7">
    <location>
        <begin position="180"/>
        <end position="200"/>
    </location>
</feature>
<protein>
    <submittedName>
        <fullName evidence="8">Monosaccharide ABC transporter membrane protein, CUT2 family</fullName>
    </submittedName>
</protein>
<dbReference type="OrthoDB" id="7284468at2"/>
<feature type="transmembrane region" description="Helical" evidence="7">
    <location>
        <begin position="62"/>
        <end position="82"/>
    </location>
</feature>
<dbReference type="InterPro" id="IPR001851">
    <property type="entry name" value="ABC_transp_permease"/>
</dbReference>
<comment type="subcellular location">
    <subcellularLocation>
        <location evidence="1">Cell membrane</location>
        <topology evidence="1">Multi-pass membrane protein</topology>
    </subcellularLocation>
</comment>
<dbReference type="STRING" id="1229727.Ga0080559_TMP3742"/>
<accession>A0A1U7D8U6</accession>
<keyword evidence="4 7" id="KW-1133">Transmembrane helix</keyword>
<keyword evidence="3 7" id="KW-0812">Transmembrane</keyword>
<evidence type="ECO:0000256" key="1">
    <source>
        <dbReference type="ARBA" id="ARBA00004651"/>
    </source>
</evidence>
<feature type="transmembrane region" description="Helical" evidence="7">
    <location>
        <begin position="114"/>
        <end position="136"/>
    </location>
</feature>
<proteinExistence type="predicted"/>
<feature type="transmembrane region" description="Helical" evidence="7">
    <location>
        <begin position="286"/>
        <end position="303"/>
    </location>
</feature>
<dbReference type="EMBL" id="CP014796">
    <property type="protein sequence ID" value="APX24538.1"/>
    <property type="molecule type" value="Genomic_DNA"/>
</dbReference>
<dbReference type="PANTHER" id="PTHR32196">
    <property type="entry name" value="ABC TRANSPORTER PERMEASE PROTEIN YPHD-RELATED-RELATED"/>
    <property type="match status" value="1"/>
</dbReference>
<evidence type="ECO:0000313" key="9">
    <source>
        <dbReference type="Proteomes" id="UP000186559"/>
    </source>
</evidence>
<dbReference type="Proteomes" id="UP000186559">
    <property type="component" value="Chromosome"/>
</dbReference>
<evidence type="ECO:0000256" key="3">
    <source>
        <dbReference type="ARBA" id="ARBA00022692"/>
    </source>
</evidence>